<sequence length="48" mass="5663">MAGFYHLSSRTGPESRITYYEYDPFGRLQRIKDKDGNIFKLYDSQIGQ</sequence>
<dbReference type="AlphaFoldDB" id="A0A433WN43"/>
<reference evidence="1" key="1">
    <citation type="submission" date="2020-05" db="EMBL/GenBank/DDBJ databases">
        <title>Chitinophaga laudate sp. nov., isolated from a tropical peat swamp.</title>
        <authorList>
            <person name="Goh C.B.S."/>
            <person name="Lee M.S."/>
            <person name="Parimannan S."/>
            <person name="Pasbakhsh P."/>
            <person name="Yule C.M."/>
            <person name="Rajandas H."/>
            <person name="Loke S."/>
            <person name="Croft L."/>
            <person name="Tan J.B.L."/>
        </authorList>
    </citation>
    <scope>NUCLEOTIDE SEQUENCE</scope>
    <source>
        <strain evidence="1">Mgbs1</strain>
    </source>
</reference>
<dbReference type="Proteomes" id="UP000281028">
    <property type="component" value="Unassembled WGS sequence"/>
</dbReference>
<keyword evidence="2" id="KW-1185">Reference proteome</keyword>
<proteinExistence type="predicted"/>
<name>A0A433WN43_9BACT</name>
<gene>
    <name evidence="1" type="ORF">ECE50_005000</name>
</gene>
<dbReference type="Pfam" id="PF05593">
    <property type="entry name" value="RHS_repeat"/>
    <property type="match status" value="1"/>
</dbReference>
<protein>
    <submittedName>
        <fullName evidence="1">RHS repeat protein</fullName>
    </submittedName>
</protein>
<evidence type="ECO:0000313" key="1">
    <source>
        <dbReference type="EMBL" id="NSL86174.1"/>
    </source>
</evidence>
<dbReference type="NCBIfam" id="TIGR01643">
    <property type="entry name" value="YD_repeat_2x"/>
    <property type="match status" value="1"/>
</dbReference>
<comment type="caution">
    <text evidence="1">The sequence shown here is derived from an EMBL/GenBank/DDBJ whole genome shotgun (WGS) entry which is preliminary data.</text>
</comment>
<dbReference type="InterPro" id="IPR031325">
    <property type="entry name" value="RHS_repeat"/>
</dbReference>
<dbReference type="OrthoDB" id="680656at2"/>
<dbReference type="EMBL" id="RIAR02000001">
    <property type="protein sequence ID" value="NSL86174.1"/>
    <property type="molecule type" value="Genomic_DNA"/>
</dbReference>
<dbReference type="InterPro" id="IPR006530">
    <property type="entry name" value="YD"/>
</dbReference>
<accession>A0A433WN43</accession>
<evidence type="ECO:0000313" key="2">
    <source>
        <dbReference type="Proteomes" id="UP000281028"/>
    </source>
</evidence>
<organism evidence="1 2">
    <name type="scientific">Chitinophaga solisilvae</name>
    <dbReference type="NCBI Taxonomy" id="1233460"/>
    <lineage>
        <taxon>Bacteria</taxon>
        <taxon>Pseudomonadati</taxon>
        <taxon>Bacteroidota</taxon>
        <taxon>Chitinophagia</taxon>
        <taxon>Chitinophagales</taxon>
        <taxon>Chitinophagaceae</taxon>
        <taxon>Chitinophaga</taxon>
    </lineage>
</organism>